<protein>
    <submittedName>
        <fullName evidence="1">Uncharacterized protein</fullName>
    </submittedName>
</protein>
<dbReference type="Gene3D" id="1.10.10.2120">
    <property type="match status" value="1"/>
</dbReference>
<dbReference type="NCBIfam" id="NF040521">
    <property type="entry name" value="C45_proenzyme"/>
    <property type="match status" value="1"/>
</dbReference>
<dbReference type="PANTHER" id="PTHR34180">
    <property type="entry name" value="PEPTIDASE C45"/>
    <property type="match status" value="1"/>
</dbReference>
<sequence>MIMPGFPIISVKGTPFECGQQYGTAASKLIHQNVDHYLRRWQRMSGTGRSELLKIGNKFVTAIGEYDSDIPNEINGIAKGAELSLEEVVILNARYEIFFQADIAGLSEGGCTSVAAQPEVTRGGHTIIGQNWDLWPDIQDLSVILEVVQKNKPPLVTMTEAGVVAHRGMNSAGVASCFNALKCSWDTTTAKTPFMILAKGIL</sequence>
<dbReference type="Gene3D" id="3.60.60.10">
    <property type="entry name" value="Penicillin V Acylase, Chain A"/>
    <property type="match status" value="1"/>
</dbReference>
<dbReference type="AlphaFoldDB" id="X1LAG0"/>
<name>X1LAG0_9ZZZZ</name>
<organism evidence="1">
    <name type="scientific">marine sediment metagenome</name>
    <dbReference type="NCBI Taxonomy" id="412755"/>
    <lineage>
        <taxon>unclassified sequences</taxon>
        <taxon>metagenomes</taxon>
        <taxon>ecological metagenomes</taxon>
    </lineage>
</organism>
<feature type="non-terminal residue" evidence="1">
    <location>
        <position position="202"/>
    </location>
</feature>
<comment type="caution">
    <text evidence="1">The sequence shown here is derived from an EMBL/GenBank/DDBJ whole genome shotgun (WGS) entry which is preliminary data.</text>
</comment>
<dbReference type="InterPro" id="IPR047801">
    <property type="entry name" value="Peptidase_C45"/>
</dbReference>
<gene>
    <name evidence="1" type="ORF">S06H3_16364</name>
</gene>
<proteinExistence type="predicted"/>
<evidence type="ECO:0000313" key="1">
    <source>
        <dbReference type="EMBL" id="GAI16307.1"/>
    </source>
</evidence>
<dbReference type="InterPro" id="IPR047794">
    <property type="entry name" value="C45_proenzyme-like"/>
</dbReference>
<reference evidence="1" key="1">
    <citation type="journal article" date="2014" name="Front. Microbiol.">
        <title>High frequency of phylogenetically diverse reductive dehalogenase-homologous genes in deep subseafloor sedimentary metagenomes.</title>
        <authorList>
            <person name="Kawai M."/>
            <person name="Futagami T."/>
            <person name="Toyoda A."/>
            <person name="Takaki Y."/>
            <person name="Nishi S."/>
            <person name="Hori S."/>
            <person name="Arai W."/>
            <person name="Tsubouchi T."/>
            <person name="Morono Y."/>
            <person name="Uchiyama I."/>
            <person name="Ito T."/>
            <person name="Fujiyama A."/>
            <person name="Inagaki F."/>
            <person name="Takami H."/>
        </authorList>
    </citation>
    <scope>NUCLEOTIDE SEQUENCE</scope>
    <source>
        <strain evidence="1">Expedition CK06-06</strain>
    </source>
</reference>
<dbReference type="PANTHER" id="PTHR34180:SF1">
    <property type="entry name" value="BETA-ALANYL-DOPAMINE_CARCININE HYDROLASE"/>
    <property type="match status" value="1"/>
</dbReference>
<dbReference type="EMBL" id="BARV01008092">
    <property type="protein sequence ID" value="GAI16307.1"/>
    <property type="molecule type" value="Genomic_DNA"/>
</dbReference>
<accession>X1LAG0</accession>